<dbReference type="GO" id="GO:0016614">
    <property type="term" value="F:oxidoreductase activity, acting on CH-OH group of donors"/>
    <property type="evidence" value="ECO:0007669"/>
    <property type="project" value="InterPro"/>
</dbReference>
<dbReference type="PANTHER" id="PTHR43616:SF3">
    <property type="entry name" value="HYDROXYCARBOXYLATE DEHYDROGENASE A"/>
    <property type="match status" value="1"/>
</dbReference>
<evidence type="ECO:0000256" key="5">
    <source>
        <dbReference type="PIRSR" id="PIRSR000112-3"/>
    </source>
</evidence>
<dbReference type="PIRSF" id="PIRSF000112">
    <property type="entry name" value="Glycerol_dehydrogenase"/>
    <property type="match status" value="1"/>
</dbReference>
<evidence type="ECO:0000256" key="1">
    <source>
        <dbReference type="ARBA" id="ARBA00007358"/>
    </source>
</evidence>
<dbReference type="AlphaFoldDB" id="A0A848MH06"/>
<organism evidence="7 8">
    <name type="scientific">Rouxiella aceris</name>
    <dbReference type="NCBI Taxonomy" id="2703884"/>
    <lineage>
        <taxon>Bacteria</taxon>
        <taxon>Pseudomonadati</taxon>
        <taxon>Pseudomonadota</taxon>
        <taxon>Gammaproteobacteria</taxon>
        <taxon>Enterobacterales</taxon>
        <taxon>Yersiniaceae</taxon>
        <taxon>Rouxiella</taxon>
    </lineage>
</organism>
<evidence type="ECO:0000313" key="7">
    <source>
        <dbReference type="EMBL" id="NMP26449.1"/>
    </source>
</evidence>
<dbReference type="RefSeq" id="WP_169402156.1">
    <property type="nucleotide sequence ID" value="NZ_JAADJU010000003.1"/>
</dbReference>
<reference evidence="7 8" key="1">
    <citation type="submission" date="2020-01" db="EMBL/GenBank/DDBJ databases">
        <authorList>
            <person name="Lee S.D."/>
        </authorList>
    </citation>
    <scope>NUCLEOTIDE SEQUENCE [LARGE SCALE GENOMIC DNA]</scope>
    <source>
        <strain evidence="7 8">SAP-1</strain>
    </source>
</reference>
<dbReference type="Gene3D" id="1.20.1090.10">
    <property type="entry name" value="Dehydroquinate synthase-like - alpha domain"/>
    <property type="match status" value="1"/>
</dbReference>
<evidence type="ECO:0000313" key="8">
    <source>
        <dbReference type="Proteomes" id="UP000585363"/>
    </source>
</evidence>
<dbReference type="InterPro" id="IPR016205">
    <property type="entry name" value="Glycerol_DH"/>
</dbReference>
<reference evidence="7 8" key="2">
    <citation type="submission" date="2020-06" db="EMBL/GenBank/DDBJ databases">
        <title>Polyphasic characterization of a Rahnella strain isolated from tree sap.</title>
        <authorList>
            <person name="Kim I.S."/>
        </authorList>
    </citation>
    <scope>NUCLEOTIDE SEQUENCE [LARGE SCALE GENOMIC DNA]</scope>
    <source>
        <strain evidence="7 8">SAP-1</strain>
    </source>
</reference>
<dbReference type="Gene3D" id="3.40.50.1970">
    <property type="match status" value="1"/>
</dbReference>
<keyword evidence="8" id="KW-1185">Reference proteome</keyword>
<dbReference type="PANTHER" id="PTHR43616">
    <property type="entry name" value="GLYCEROL DEHYDROGENASE"/>
    <property type="match status" value="1"/>
</dbReference>
<proteinExistence type="inferred from homology"/>
<gene>
    <name evidence="7" type="ORF">GW590_06155</name>
</gene>
<sequence>MFTQRLVFPASVLRGRGAIKHLGAMCGRLGQRALLVGGARAIASVEPQVADQLDQQMVSYLGADTLSGECCQQQIAQLAERLTRQGVEVVIATGGGRALDTAKIAAVMCNIPVVTLPSVAATCAAVTPLAFRYHANGQFRDMLPLANGPAAAVIDADLLVNAPLSWLAAGVGDTLAKWYEYRAIADLDNLSGLSGVARTNSELCYTLIKHFAADACLAVQQRQANRALEQVLDAIFLYAGLTSIMSNGAHTAAAHALYEGFTACDKTRHIAHGLLVGFGNLCLLALEQRSDDELLAAIALARASAIPTHIDEFAPTLNEAELQQIIEHSLNAADMANMPFDVNYQQMREAIARVQQLSGPKS</sequence>
<name>A0A848MH06_9GAMM</name>
<feature type="binding site" evidence="5">
    <location>
        <position position="129"/>
    </location>
    <ligand>
        <name>NAD(+)</name>
        <dbReference type="ChEBI" id="CHEBI:57540"/>
    </ligand>
</feature>
<evidence type="ECO:0000259" key="6">
    <source>
        <dbReference type="Pfam" id="PF00465"/>
    </source>
</evidence>
<dbReference type="SUPFAM" id="SSF56796">
    <property type="entry name" value="Dehydroquinate synthase-like"/>
    <property type="match status" value="1"/>
</dbReference>
<feature type="binding site" evidence="5">
    <location>
        <begin position="96"/>
        <end position="100"/>
    </location>
    <ligand>
        <name>NAD(+)</name>
        <dbReference type="ChEBI" id="CHEBI:57540"/>
    </ligand>
</feature>
<evidence type="ECO:0000256" key="4">
    <source>
        <dbReference type="PIRSR" id="PIRSR000112-1"/>
    </source>
</evidence>
<feature type="binding site" evidence="4">
    <location>
        <position position="272"/>
    </location>
    <ligand>
        <name>glycerol</name>
        <dbReference type="ChEBI" id="CHEBI:17754"/>
    </ligand>
</feature>
<keyword evidence="5" id="KW-0520">NAD</keyword>
<feature type="binding site" evidence="4">
    <location>
        <position position="173"/>
    </location>
    <ligand>
        <name>glycerol</name>
        <dbReference type="ChEBI" id="CHEBI:17754"/>
    </ligand>
</feature>
<feature type="binding site" evidence="4">
    <location>
        <position position="255"/>
    </location>
    <ligand>
        <name>glycerol</name>
        <dbReference type="ChEBI" id="CHEBI:17754"/>
    </ligand>
</feature>
<dbReference type="InterPro" id="IPR001670">
    <property type="entry name" value="ADH_Fe/GldA"/>
</dbReference>
<feature type="binding site" evidence="5">
    <location>
        <position position="127"/>
    </location>
    <ligand>
        <name>NAD(+)</name>
        <dbReference type="ChEBI" id="CHEBI:57540"/>
    </ligand>
</feature>
<dbReference type="Proteomes" id="UP000585363">
    <property type="component" value="Unassembled WGS sequence"/>
</dbReference>
<comment type="cofactor">
    <cofactor evidence="4">
        <name>Zn(2+)</name>
        <dbReference type="ChEBI" id="CHEBI:29105"/>
    </cofactor>
    <text evidence="4">Binds 1 zinc ion per subunit.</text>
</comment>
<feature type="domain" description="Alcohol dehydrogenase iron-type/glycerol dehydrogenase GldA" evidence="6">
    <location>
        <begin position="9"/>
        <end position="155"/>
    </location>
</feature>
<keyword evidence="3" id="KW-0560">Oxidoreductase</keyword>
<feature type="binding site" evidence="5">
    <location>
        <position position="133"/>
    </location>
    <ligand>
        <name>NAD(+)</name>
        <dbReference type="ChEBI" id="CHEBI:57540"/>
    </ligand>
</feature>
<dbReference type="EMBL" id="JAADJU010000003">
    <property type="protein sequence ID" value="NMP26449.1"/>
    <property type="molecule type" value="Genomic_DNA"/>
</dbReference>
<dbReference type="InterPro" id="IPR018211">
    <property type="entry name" value="ADH_Fe_CS"/>
</dbReference>
<accession>A0A848MH06</accession>
<dbReference type="CDD" id="cd08550">
    <property type="entry name" value="GlyDH-like"/>
    <property type="match status" value="1"/>
</dbReference>
<dbReference type="GO" id="GO:0046872">
    <property type="term" value="F:metal ion binding"/>
    <property type="evidence" value="ECO:0007669"/>
    <property type="project" value="UniProtKB-KW"/>
</dbReference>
<keyword evidence="2 4" id="KW-0479">Metal-binding</keyword>
<protein>
    <submittedName>
        <fullName evidence="7">Iron-containing alcohol dehydrogenase family protein</fullName>
    </submittedName>
</protein>
<comment type="caution">
    <text evidence="7">The sequence shown here is derived from an EMBL/GenBank/DDBJ whole genome shotgun (WGS) entry which is preliminary data.</text>
</comment>
<evidence type="ECO:0000256" key="2">
    <source>
        <dbReference type="ARBA" id="ARBA00022723"/>
    </source>
</evidence>
<dbReference type="PROSITE" id="PS00913">
    <property type="entry name" value="ADH_IRON_1"/>
    <property type="match status" value="1"/>
</dbReference>
<dbReference type="Pfam" id="PF00465">
    <property type="entry name" value="Fe-ADH"/>
    <property type="match status" value="1"/>
</dbReference>
<evidence type="ECO:0000256" key="3">
    <source>
        <dbReference type="ARBA" id="ARBA00023002"/>
    </source>
</evidence>
<comment type="similarity">
    <text evidence="1">Belongs to the iron-containing alcohol dehydrogenase family.</text>
</comment>
<keyword evidence="4" id="KW-0862">Zinc</keyword>